<evidence type="ECO:0000256" key="4">
    <source>
        <dbReference type="ARBA" id="ARBA00023136"/>
    </source>
</evidence>
<evidence type="ECO:0008006" key="9">
    <source>
        <dbReference type="Google" id="ProtNLM"/>
    </source>
</evidence>
<keyword evidence="6" id="KW-1133">Transmembrane helix</keyword>
<evidence type="ECO:0000313" key="7">
    <source>
        <dbReference type="EMBL" id="GJM92398.1"/>
    </source>
</evidence>
<gene>
    <name evidence="7" type="primary">ga08872</name>
    <name evidence="7" type="ORF">PR202_ga08872</name>
</gene>
<keyword evidence="4 6" id="KW-0472">Membrane</keyword>
<evidence type="ECO:0000256" key="2">
    <source>
        <dbReference type="ARBA" id="ARBA00022676"/>
    </source>
</evidence>
<keyword evidence="8" id="KW-1185">Reference proteome</keyword>
<keyword evidence="6" id="KW-0812">Transmembrane</keyword>
<evidence type="ECO:0000256" key="5">
    <source>
        <dbReference type="ARBA" id="ARBA00023180"/>
    </source>
</evidence>
<dbReference type="GO" id="GO:0016757">
    <property type="term" value="F:glycosyltransferase activity"/>
    <property type="evidence" value="ECO:0007669"/>
    <property type="project" value="UniProtKB-KW"/>
</dbReference>
<keyword evidence="2" id="KW-0328">Glycosyltransferase</keyword>
<feature type="transmembrane region" description="Helical" evidence="6">
    <location>
        <begin position="21"/>
        <end position="44"/>
    </location>
</feature>
<evidence type="ECO:0000256" key="3">
    <source>
        <dbReference type="ARBA" id="ARBA00022679"/>
    </source>
</evidence>
<dbReference type="AlphaFoldDB" id="A0AAV5C1A7"/>
<keyword evidence="3" id="KW-0808">Transferase</keyword>
<dbReference type="PANTHER" id="PTHR31042:SF21">
    <property type="entry name" value="OS01G0875800 PROTEIN"/>
    <property type="match status" value="1"/>
</dbReference>
<dbReference type="Pfam" id="PF02485">
    <property type="entry name" value="Branch"/>
    <property type="match status" value="1"/>
</dbReference>
<reference evidence="7" key="2">
    <citation type="submission" date="2021-12" db="EMBL/GenBank/DDBJ databases">
        <title>Resequencing data analysis of finger millet.</title>
        <authorList>
            <person name="Hatakeyama M."/>
            <person name="Aluri S."/>
            <person name="Balachadran M.T."/>
            <person name="Sivarajan S.R."/>
            <person name="Poveda L."/>
            <person name="Shimizu-Inatsugi R."/>
            <person name="Schlapbach R."/>
            <person name="Sreeman S.M."/>
            <person name="Shimizu K.K."/>
        </authorList>
    </citation>
    <scope>NUCLEOTIDE SEQUENCE</scope>
</reference>
<comment type="subcellular location">
    <subcellularLocation>
        <location evidence="1">Membrane</location>
        <topology evidence="1">Single-pass type II membrane protein</topology>
    </subcellularLocation>
</comment>
<proteinExistence type="predicted"/>
<dbReference type="InterPro" id="IPR044174">
    <property type="entry name" value="BC10-like"/>
</dbReference>
<evidence type="ECO:0000256" key="1">
    <source>
        <dbReference type="ARBA" id="ARBA00004606"/>
    </source>
</evidence>
<evidence type="ECO:0000256" key="6">
    <source>
        <dbReference type="SAM" id="Phobius"/>
    </source>
</evidence>
<organism evidence="7 8">
    <name type="scientific">Eleusine coracana subsp. coracana</name>
    <dbReference type="NCBI Taxonomy" id="191504"/>
    <lineage>
        <taxon>Eukaryota</taxon>
        <taxon>Viridiplantae</taxon>
        <taxon>Streptophyta</taxon>
        <taxon>Embryophyta</taxon>
        <taxon>Tracheophyta</taxon>
        <taxon>Spermatophyta</taxon>
        <taxon>Magnoliopsida</taxon>
        <taxon>Liliopsida</taxon>
        <taxon>Poales</taxon>
        <taxon>Poaceae</taxon>
        <taxon>PACMAD clade</taxon>
        <taxon>Chloridoideae</taxon>
        <taxon>Cynodonteae</taxon>
        <taxon>Eleusininae</taxon>
        <taxon>Eleusine</taxon>
    </lineage>
</organism>
<dbReference type="Proteomes" id="UP001054889">
    <property type="component" value="Unassembled WGS sequence"/>
</dbReference>
<keyword evidence="5" id="KW-0325">Glycoprotein</keyword>
<protein>
    <recommendedName>
        <fullName evidence="9">Core-2/I-branching beta-16-N-acetylglucosaminyltransferase family protein</fullName>
    </recommendedName>
</protein>
<dbReference type="GO" id="GO:0016020">
    <property type="term" value="C:membrane"/>
    <property type="evidence" value="ECO:0007669"/>
    <property type="project" value="UniProtKB-SubCell"/>
</dbReference>
<reference evidence="7" key="1">
    <citation type="journal article" date="2018" name="DNA Res.">
        <title>Multiple hybrid de novo genome assembly of finger millet, an orphan allotetraploid crop.</title>
        <authorList>
            <person name="Hatakeyama M."/>
            <person name="Aluri S."/>
            <person name="Balachadran M.T."/>
            <person name="Sivarajan S.R."/>
            <person name="Patrignani A."/>
            <person name="Gruter S."/>
            <person name="Poveda L."/>
            <person name="Shimizu-Inatsugi R."/>
            <person name="Baeten J."/>
            <person name="Francoijs K.J."/>
            <person name="Nataraja K.N."/>
            <person name="Reddy Y.A.N."/>
            <person name="Phadnis S."/>
            <person name="Ravikumar R.L."/>
            <person name="Schlapbach R."/>
            <person name="Sreeman S.M."/>
            <person name="Shimizu K.K."/>
        </authorList>
    </citation>
    <scope>NUCLEOTIDE SEQUENCE</scope>
</reference>
<dbReference type="InterPro" id="IPR003406">
    <property type="entry name" value="Glyco_trans_14"/>
</dbReference>
<dbReference type="PANTHER" id="PTHR31042">
    <property type="entry name" value="CORE-2/I-BRANCHING BETA-1,6-N-ACETYLGLUCOSAMINYLTRANSFERASE FAMILY PROTEIN-RELATED"/>
    <property type="match status" value="1"/>
</dbReference>
<evidence type="ECO:0000313" key="8">
    <source>
        <dbReference type="Proteomes" id="UP001054889"/>
    </source>
</evidence>
<comment type="caution">
    <text evidence="7">The sequence shown here is derived from an EMBL/GenBank/DDBJ whole genome shotgun (WGS) entry which is preliminary data.</text>
</comment>
<name>A0AAV5C1A7_ELECO</name>
<accession>A0AAV5C1A7</accession>
<dbReference type="EMBL" id="BQKI01000004">
    <property type="protein sequence ID" value="GJM92398.1"/>
    <property type="molecule type" value="Genomic_DNA"/>
</dbReference>
<sequence length="384" mass="43593">MKGALVDDFKVMLTRKESFTCLAKAVAILVIFSLGAAAGLWAAAGPRAYINTITVYFTGRGGALVCCRPDPDPDFAEFIAPTRLMHNMTDEQLFWRASMVPAAAAEYPFDRTPKVAFMFLAGTGALPLAPLWERFFRGQEGRFSVYVHAPPGVAINVSEDSPFYQRQIPSQETSWGSVTLMDAEKRLLANALLDFSNERFVLLSESCIPVHNFSTVYDYLVDSHHSFVEVYDRNSKQCRGRYSRRMAPAITRQQWRKGSQWFEMDRDVARSLLTDTKYYPLFRQFCRPTCYPDEHYVQTFVHMRHGERNSNRTVTYVDWSRGGPHPAMYGAGNVSPELIRSIRTSAEPCLYNGRLTSTCYLFARKFAPDALAQLLDMSSTVMQY</sequence>